<gene>
    <name evidence="2" type="ORF">AbraCBS73388_010678</name>
</gene>
<feature type="domain" description="Carrier" evidence="1">
    <location>
        <begin position="88"/>
        <end position="166"/>
    </location>
</feature>
<dbReference type="PROSITE" id="PS50075">
    <property type="entry name" value="CARRIER"/>
    <property type="match status" value="1"/>
</dbReference>
<evidence type="ECO:0000259" key="1">
    <source>
        <dbReference type="PROSITE" id="PS50075"/>
    </source>
</evidence>
<dbReference type="AlphaFoldDB" id="A0A9W6DNS6"/>
<proteinExistence type="predicted"/>
<accession>A0A9W6DNS6</accession>
<dbReference type="InterPro" id="IPR036736">
    <property type="entry name" value="ACP-like_sf"/>
</dbReference>
<dbReference type="InterPro" id="IPR009081">
    <property type="entry name" value="PP-bd_ACP"/>
</dbReference>
<dbReference type="Gene3D" id="1.10.1200.10">
    <property type="entry name" value="ACP-like"/>
    <property type="match status" value="1"/>
</dbReference>
<reference evidence="2" key="1">
    <citation type="submission" date="2022-07" db="EMBL/GenBank/DDBJ databases">
        <title>Taxonomy of Aspergillus series Nigri: significant species reduction supported by multi-species coalescent approaches.</title>
        <authorList>
            <person name="Bian C."/>
            <person name="Kusuya Y."/>
            <person name="Sklenar F."/>
            <person name="D'hooge E."/>
            <person name="Yaguchi T."/>
            <person name="Takahashi H."/>
            <person name="Hubka V."/>
        </authorList>
    </citation>
    <scope>NUCLEOTIDE SEQUENCE</scope>
    <source>
        <strain evidence="2">CBS 733.88</strain>
    </source>
</reference>
<evidence type="ECO:0000313" key="2">
    <source>
        <dbReference type="EMBL" id="GKZ24064.1"/>
    </source>
</evidence>
<protein>
    <recommendedName>
        <fullName evidence="1">Carrier domain-containing protein</fullName>
    </recommendedName>
</protein>
<dbReference type="SUPFAM" id="SSF47336">
    <property type="entry name" value="ACP-like"/>
    <property type="match status" value="1"/>
</dbReference>
<comment type="caution">
    <text evidence="2">The sequence shown here is derived from an EMBL/GenBank/DDBJ whole genome shotgun (WGS) entry which is preliminary data.</text>
</comment>
<organism evidence="2 3">
    <name type="scientific">Aspergillus brasiliensis</name>
    <dbReference type="NCBI Taxonomy" id="319629"/>
    <lineage>
        <taxon>Eukaryota</taxon>
        <taxon>Fungi</taxon>
        <taxon>Dikarya</taxon>
        <taxon>Ascomycota</taxon>
        <taxon>Pezizomycotina</taxon>
        <taxon>Eurotiomycetes</taxon>
        <taxon>Eurotiomycetidae</taxon>
        <taxon>Eurotiales</taxon>
        <taxon>Aspergillaceae</taxon>
        <taxon>Aspergillus</taxon>
        <taxon>Aspergillus subgen. Circumdati</taxon>
    </lineage>
</organism>
<dbReference type="EMBL" id="BROQ01000078">
    <property type="protein sequence ID" value="GKZ24064.1"/>
    <property type="molecule type" value="Genomic_DNA"/>
</dbReference>
<sequence>MAYGVLDGYFVPLSFAKSSSAWASVHSPKTKSTRPPQQGFTGFRHSLDNSRFSVLINTLQRRASQSEGGVNTPASVIQAVLASGDEEQLREAVIQAVAKKMSNIILLPLPKLDLKLPLSEYGMDSMLLAELRQYIFHSMGVDVPFLTLMDSTTSMLSVAGIVVEELGQVAGREE</sequence>
<dbReference type="Pfam" id="PF23297">
    <property type="entry name" value="ACP_SdgA_C"/>
    <property type="match status" value="1"/>
</dbReference>
<name>A0A9W6DNS6_9EURO</name>
<evidence type="ECO:0000313" key="3">
    <source>
        <dbReference type="Proteomes" id="UP001143548"/>
    </source>
</evidence>
<dbReference type="Proteomes" id="UP001143548">
    <property type="component" value="Unassembled WGS sequence"/>
</dbReference>